<dbReference type="Pfam" id="PF07714">
    <property type="entry name" value="PK_Tyr_Ser-Thr"/>
    <property type="match status" value="1"/>
</dbReference>
<dbReference type="InterPro" id="IPR011009">
    <property type="entry name" value="Kinase-like_dom_sf"/>
</dbReference>
<keyword evidence="3" id="KW-1185">Reference proteome</keyword>
<accession>A0A0D2MRI0</accession>
<evidence type="ECO:0000313" key="3">
    <source>
        <dbReference type="Proteomes" id="UP000054498"/>
    </source>
</evidence>
<gene>
    <name evidence="2" type="ORF">MNEG_2761</name>
</gene>
<dbReference type="EMBL" id="KK100542">
    <property type="protein sequence ID" value="KIZ05195.1"/>
    <property type="molecule type" value="Genomic_DNA"/>
</dbReference>
<feature type="domain" description="Serine-threonine/tyrosine-protein kinase catalytic" evidence="1">
    <location>
        <begin position="5"/>
        <end position="85"/>
    </location>
</feature>
<dbReference type="PANTHER" id="PTHR44329">
    <property type="entry name" value="SERINE/THREONINE-PROTEIN KINASE TNNI3K-RELATED"/>
    <property type="match status" value="1"/>
</dbReference>
<evidence type="ECO:0000259" key="1">
    <source>
        <dbReference type="Pfam" id="PF07714"/>
    </source>
</evidence>
<dbReference type="PANTHER" id="PTHR44329:SF214">
    <property type="entry name" value="PROTEIN KINASE DOMAIN-CONTAINING PROTEIN"/>
    <property type="match status" value="1"/>
</dbReference>
<dbReference type="STRING" id="145388.A0A0D2MRI0"/>
<sequence length="109" mass="11684">MFLAGNKVTRAVDSYAFGVLMYEVYTKKRAYSGLPRQAVIERVHKMGMRPRFPSTTPAAIAQLAQACWQQTPSQRPCFTDITEALEQLAADLADAAAAAAAGTGPPPAL</sequence>
<dbReference type="AlphaFoldDB" id="A0A0D2MRI0"/>
<protein>
    <recommendedName>
        <fullName evidence="1">Serine-threonine/tyrosine-protein kinase catalytic domain-containing protein</fullName>
    </recommendedName>
</protein>
<dbReference type="InterPro" id="IPR051681">
    <property type="entry name" value="Ser/Thr_Kinases-Pseudokinases"/>
</dbReference>
<dbReference type="GeneID" id="25735639"/>
<dbReference type="SUPFAM" id="SSF56112">
    <property type="entry name" value="Protein kinase-like (PK-like)"/>
    <property type="match status" value="1"/>
</dbReference>
<dbReference type="Gene3D" id="1.10.510.10">
    <property type="entry name" value="Transferase(Phosphotransferase) domain 1"/>
    <property type="match status" value="1"/>
</dbReference>
<dbReference type="KEGG" id="mng:MNEG_2761"/>
<dbReference type="GO" id="GO:0004674">
    <property type="term" value="F:protein serine/threonine kinase activity"/>
    <property type="evidence" value="ECO:0007669"/>
    <property type="project" value="TreeGrafter"/>
</dbReference>
<dbReference type="OrthoDB" id="530518at2759"/>
<proteinExistence type="predicted"/>
<dbReference type="InterPro" id="IPR001245">
    <property type="entry name" value="Ser-Thr/Tyr_kinase_cat_dom"/>
</dbReference>
<organism evidence="2 3">
    <name type="scientific">Monoraphidium neglectum</name>
    <dbReference type="NCBI Taxonomy" id="145388"/>
    <lineage>
        <taxon>Eukaryota</taxon>
        <taxon>Viridiplantae</taxon>
        <taxon>Chlorophyta</taxon>
        <taxon>core chlorophytes</taxon>
        <taxon>Chlorophyceae</taxon>
        <taxon>CS clade</taxon>
        <taxon>Sphaeropleales</taxon>
        <taxon>Selenastraceae</taxon>
        <taxon>Monoraphidium</taxon>
    </lineage>
</organism>
<dbReference type="Proteomes" id="UP000054498">
    <property type="component" value="Unassembled WGS sequence"/>
</dbReference>
<evidence type="ECO:0000313" key="2">
    <source>
        <dbReference type="EMBL" id="KIZ05195.1"/>
    </source>
</evidence>
<name>A0A0D2MRI0_9CHLO</name>
<reference evidence="2 3" key="1">
    <citation type="journal article" date="2013" name="BMC Genomics">
        <title>Reconstruction of the lipid metabolism for the microalga Monoraphidium neglectum from its genome sequence reveals characteristics suitable for biofuel production.</title>
        <authorList>
            <person name="Bogen C."/>
            <person name="Al-Dilaimi A."/>
            <person name="Albersmeier A."/>
            <person name="Wichmann J."/>
            <person name="Grundmann M."/>
            <person name="Rupp O."/>
            <person name="Lauersen K.J."/>
            <person name="Blifernez-Klassen O."/>
            <person name="Kalinowski J."/>
            <person name="Goesmann A."/>
            <person name="Mussgnug J.H."/>
            <person name="Kruse O."/>
        </authorList>
    </citation>
    <scope>NUCLEOTIDE SEQUENCE [LARGE SCALE GENOMIC DNA]</scope>
    <source>
        <strain evidence="2 3">SAG 48.87</strain>
    </source>
</reference>
<dbReference type="RefSeq" id="XP_013904214.1">
    <property type="nucleotide sequence ID" value="XM_014048760.1"/>
</dbReference>